<dbReference type="Pfam" id="PF00656">
    <property type="entry name" value="Peptidase_C14"/>
    <property type="match status" value="1"/>
</dbReference>
<name>A0ABS7HZZ7_9MICO</name>
<protein>
    <submittedName>
        <fullName evidence="2">Caspase family protein</fullName>
    </submittedName>
</protein>
<gene>
    <name evidence="2" type="ORF">JNB61_14390</name>
</gene>
<evidence type="ECO:0000259" key="1">
    <source>
        <dbReference type="Pfam" id="PF00656"/>
    </source>
</evidence>
<organism evidence="2 3">
    <name type="scientific">Microbacterium ureisolvens</name>
    <dbReference type="NCBI Taxonomy" id="2781186"/>
    <lineage>
        <taxon>Bacteria</taxon>
        <taxon>Bacillati</taxon>
        <taxon>Actinomycetota</taxon>
        <taxon>Actinomycetes</taxon>
        <taxon>Micrococcales</taxon>
        <taxon>Microbacteriaceae</taxon>
        <taxon>Microbacterium</taxon>
    </lineage>
</organism>
<feature type="domain" description="Peptidase C14 caspase" evidence="1">
    <location>
        <begin position="41"/>
        <end position="240"/>
    </location>
</feature>
<reference evidence="2 3" key="1">
    <citation type="journal article" date="2021" name="MBio">
        <title>Poor Competitiveness of Bradyrhizobium in Pigeon Pea Root Colonization in Indian Soils.</title>
        <authorList>
            <person name="Chalasani D."/>
            <person name="Basu A."/>
            <person name="Pullabhotla S.V.S.R.N."/>
            <person name="Jorrin B."/>
            <person name="Neal A.L."/>
            <person name="Poole P.S."/>
            <person name="Podile A.R."/>
            <person name="Tkacz A."/>
        </authorList>
    </citation>
    <scope>NUCLEOTIDE SEQUENCE [LARGE SCALE GENOMIC DNA]</scope>
    <source>
        <strain evidence="2 3">HU12</strain>
    </source>
</reference>
<dbReference type="EMBL" id="JAEUAX010000008">
    <property type="protein sequence ID" value="MBW9110966.1"/>
    <property type="molecule type" value="Genomic_DNA"/>
</dbReference>
<evidence type="ECO:0000313" key="3">
    <source>
        <dbReference type="Proteomes" id="UP000777440"/>
    </source>
</evidence>
<keyword evidence="3" id="KW-1185">Reference proteome</keyword>
<proteinExistence type="predicted"/>
<sequence>MTTHAVLIGVEAPQALRWSSGQSRFEPAAGALREGDIAFARLDGVANDLDAYARILENSEVDSGELQVERLDEPARATLESVTTELSRHVDTQHPCTCSTLVIVMVGHGFRWMSYDDSEPDRMDELFALADLPLIDDWWVPFWKGARADMKAVVIVDSCHSDSIAYRAAPIEPVIHYDTTSAGPRRVLISASMQEQQARERSFGNKVQGVLTRELLRSWDTPANRGSYSTWYDYASRFVNNPYQTAVMRVVDPFASMERELPFV</sequence>
<accession>A0ABS7HZZ7</accession>
<dbReference type="Gene3D" id="3.40.50.1460">
    <property type="match status" value="1"/>
</dbReference>
<evidence type="ECO:0000313" key="2">
    <source>
        <dbReference type="EMBL" id="MBW9110966.1"/>
    </source>
</evidence>
<comment type="caution">
    <text evidence="2">The sequence shown here is derived from an EMBL/GenBank/DDBJ whole genome shotgun (WGS) entry which is preliminary data.</text>
</comment>
<dbReference type="InterPro" id="IPR011600">
    <property type="entry name" value="Pept_C14_caspase"/>
</dbReference>
<dbReference type="RefSeq" id="WP_220340076.1">
    <property type="nucleotide sequence ID" value="NZ_JAEUAX010000008.1"/>
</dbReference>
<dbReference type="Proteomes" id="UP000777440">
    <property type="component" value="Unassembled WGS sequence"/>
</dbReference>